<sequence>MTISGHASSKQKYKRLGWTAAVLVLCGAMVAGTTFVSNKDQLIASDTAAEFAELNFIPIMVPAITSNAIPVTELATKYLADPEATGAEHGRKEGEGKPYSFPVTATGTVIEGAFGEVGLELTDMPNDMTVGIAIPPLGSSTALRDAGAEVVFGDFANQTEYQNVAIELNKVAVETVYGDLDPKSLVGKQVSVTGATTWFSKTGGDVTHLSIVPVSIEVQ</sequence>
<evidence type="ECO:0000313" key="1">
    <source>
        <dbReference type="EMBL" id="XBH21362.1"/>
    </source>
</evidence>
<reference evidence="1" key="1">
    <citation type="submission" date="2024-02" db="EMBL/GenBank/DDBJ databases">
        <title>Tomenella chthoni gen. nov. sp. nov., a member of the family Jonesiaceae isolated from bat guano.</title>
        <authorList>
            <person name="Miller S.L."/>
            <person name="King J."/>
            <person name="Sankaranarayanan K."/>
            <person name="Lawson P.A."/>
        </authorList>
    </citation>
    <scope>NUCLEOTIDE SEQUENCE</scope>
    <source>
        <strain evidence="1">BS-20</strain>
    </source>
</reference>
<dbReference type="EMBL" id="CP146203">
    <property type="protein sequence ID" value="XBH21362.1"/>
    <property type="molecule type" value="Genomic_DNA"/>
</dbReference>
<proteinExistence type="predicted"/>
<dbReference type="InterPro" id="IPR014582">
    <property type="entry name" value="UCP033535_lipo"/>
</dbReference>
<dbReference type="SUPFAM" id="SSF141318">
    <property type="entry name" value="TM0957-like"/>
    <property type="match status" value="1"/>
</dbReference>
<organism evidence="1">
    <name type="scientific">Jonesiaceae bacterium BS-20</name>
    <dbReference type="NCBI Taxonomy" id="3120821"/>
    <lineage>
        <taxon>Bacteria</taxon>
        <taxon>Bacillati</taxon>
        <taxon>Actinomycetota</taxon>
        <taxon>Actinomycetes</taxon>
        <taxon>Micrococcales</taxon>
        <taxon>Jonesiaceae</taxon>
    </lineage>
</organism>
<accession>A0AAU7DWH8</accession>
<dbReference type="AlphaFoldDB" id="A0AAU7DWH8"/>
<dbReference type="Pfam" id="PF10054">
    <property type="entry name" value="DUF2291"/>
    <property type="match status" value="1"/>
</dbReference>
<dbReference type="InterPro" id="IPR036215">
    <property type="entry name" value="TM0957-like_sf"/>
</dbReference>
<name>A0AAU7DWH8_9MICO</name>
<protein>
    <submittedName>
        <fullName evidence="1">DUF2291 family protein</fullName>
    </submittedName>
</protein>
<gene>
    <name evidence="1" type="ORF">V5R04_14290</name>
</gene>